<name>A0A4Q1S9H8_9BACT</name>
<sequence length="132" mass="14657">MRALSTALLLALLSTAATAQNAAVHPYPRLSLEGDGHACSGYFKTTRTRLRWKSSFSTCDQPYRVSSHDHDVWTLELLPSTTTKQTSCPFQVITLEKSDPTYAGSGWNVTGYESFDQLKQTPPQPRLSCPMM</sequence>
<keyword evidence="3" id="KW-1185">Reference proteome</keyword>
<feature type="signal peptide" evidence="1">
    <location>
        <begin position="1"/>
        <end position="19"/>
    </location>
</feature>
<reference evidence="2 3" key="1">
    <citation type="journal article" date="2016" name="Int. J. Syst. Evol. Microbiol.">
        <title>Acidipila dinghuensis sp. nov., an acidobacterium isolated from forest soil.</title>
        <authorList>
            <person name="Jiang Y.W."/>
            <person name="Wang J."/>
            <person name="Chen M.H."/>
            <person name="Lv Y.Y."/>
            <person name="Qiu L.H."/>
        </authorList>
    </citation>
    <scope>NUCLEOTIDE SEQUENCE [LARGE SCALE GENOMIC DNA]</scope>
    <source>
        <strain evidence="2 3">DHOF10</strain>
    </source>
</reference>
<feature type="chain" id="PRO_5020274672" evidence="1">
    <location>
        <begin position="20"/>
        <end position="132"/>
    </location>
</feature>
<dbReference type="EMBL" id="SDMK01000004">
    <property type="protein sequence ID" value="RXS93700.1"/>
    <property type="molecule type" value="Genomic_DNA"/>
</dbReference>
<evidence type="ECO:0000313" key="3">
    <source>
        <dbReference type="Proteomes" id="UP000290253"/>
    </source>
</evidence>
<organism evidence="2 3">
    <name type="scientific">Silvibacterium dinghuense</name>
    <dbReference type="NCBI Taxonomy" id="1560006"/>
    <lineage>
        <taxon>Bacteria</taxon>
        <taxon>Pseudomonadati</taxon>
        <taxon>Acidobacteriota</taxon>
        <taxon>Terriglobia</taxon>
        <taxon>Terriglobales</taxon>
        <taxon>Acidobacteriaceae</taxon>
        <taxon>Silvibacterium</taxon>
    </lineage>
</organism>
<accession>A0A4Q1S9H8</accession>
<dbReference type="RefSeq" id="WP_129209470.1">
    <property type="nucleotide sequence ID" value="NZ_BMGU01000002.1"/>
</dbReference>
<keyword evidence="1" id="KW-0732">Signal</keyword>
<gene>
    <name evidence="2" type="ORF">ESZ00_16740</name>
</gene>
<comment type="caution">
    <text evidence="2">The sequence shown here is derived from an EMBL/GenBank/DDBJ whole genome shotgun (WGS) entry which is preliminary data.</text>
</comment>
<evidence type="ECO:0000313" key="2">
    <source>
        <dbReference type="EMBL" id="RXS93700.1"/>
    </source>
</evidence>
<dbReference type="OrthoDB" id="8853360at2"/>
<dbReference type="AlphaFoldDB" id="A0A4Q1S9H8"/>
<protein>
    <submittedName>
        <fullName evidence="2">Uncharacterized protein</fullName>
    </submittedName>
</protein>
<dbReference type="Proteomes" id="UP000290253">
    <property type="component" value="Unassembled WGS sequence"/>
</dbReference>
<proteinExistence type="predicted"/>
<evidence type="ECO:0000256" key="1">
    <source>
        <dbReference type="SAM" id="SignalP"/>
    </source>
</evidence>